<protein>
    <submittedName>
        <fullName evidence="1">Uncharacterized protein</fullName>
    </submittedName>
</protein>
<dbReference type="EMBL" id="CP007512">
    <property type="protein sequence ID" value="AHX17929.1"/>
    <property type="molecule type" value="Genomic_DNA"/>
</dbReference>
<evidence type="ECO:0000313" key="2">
    <source>
        <dbReference type="Proteomes" id="UP000031778"/>
    </source>
</evidence>
<gene>
    <name evidence="1" type="ORF">CY96_07925</name>
</gene>
<dbReference type="AlphaFoldDB" id="A0A9W3KV20"/>
<dbReference type="KEGG" id="bby:CY96_07925"/>
<evidence type="ECO:0000313" key="1">
    <source>
        <dbReference type="EMBL" id="AHX17929.1"/>
    </source>
</evidence>
<name>A0A9W3KV20_9BACI</name>
<accession>A0A9W3KV20</accession>
<sequence>MILQNDKYTHSPVAQDFIWVAEYPDGTHLPEFDFNTKEENSFYKIDRNKLFRFGLIGHGNKIYFERDGIFSIAGHRIQFFYEFDGKTIPLNGDFKYDINDIITFKDAEASGLVAGFQGNGMLSNRITHYSLGYKTNINVEGINFHFKPIVKLPLNQPAMINLRMVADQKLDGKVIIVKNGRVAFETKAPLEPNIGGELNWIIQ</sequence>
<reference evidence="1 2" key="1">
    <citation type="submission" date="2014-03" db="EMBL/GenBank/DDBJ databases">
        <title>The Complete Genome Sequence of Bacillus bombyseptieus.</title>
        <authorList>
            <person name="Cheng T."/>
            <person name="Lin P."/>
            <person name="Jin S."/>
            <person name="Wu Y."/>
            <person name="Fu B."/>
            <person name="Long R."/>
            <person name="Liu D."/>
            <person name="Guo Y."/>
            <person name="Peng L."/>
            <person name="Xia Q."/>
        </authorList>
    </citation>
    <scope>NUCLEOTIDE SEQUENCE [LARGE SCALE GENOMIC DNA]</scope>
    <source>
        <strain evidence="2">wang</strain>
    </source>
</reference>
<organism evidence="1 2">
    <name type="scientific">Bacillus bombysepticus str. Wang</name>
    <dbReference type="NCBI Taxonomy" id="1330043"/>
    <lineage>
        <taxon>Bacteria</taxon>
        <taxon>Bacillati</taxon>
        <taxon>Bacillota</taxon>
        <taxon>Bacilli</taxon>
        <taxon>Bacillales</taxon>
        <taxon>Bacillaceae</taxon>
        <taxon>Bacillus</taxon>
        <taxon>Bacillus cereus group</taxon>
    </lineage>
</organism>
<dbReference type="RefSeq" id="WP_044584314.1">
    <property type="nucleotide sequence ID" value="NZ_CP007512.1"/>
</dbReference>
<proteinExistence type="predicted"/>
<dbReference type="Proteomes" id="UP000031778">
    <property type="component" value="Chromosome"/>
</dbReference>
<keyword evidence="2" id="KW-1185">Reference proteome</keyword>